<organism evidence="2 3">
    <name type="scientific">Tanacetum coccineum</name>
    <dbReference type="NCBI Taxonomy" id="301880"/>
    <lineage>
        <taxon>Eukaryota</taxon>
        <taxon>Viridiplantae</taxon>
        <taxon>Streptophyta</taxon>
        <taxon>Embryophyta</taxon>
        <taxon>Tracheophyta</taxon>
        <taxon>Spermatophyta</taxon>
        <taxon>Magnoliopsida</taxon>
        <taxon>eudicotyledons</taxon>
        <taxon>Gunneridae</taxon>
        <taxon>Pentapetalae</taxon>
        <taxon>asterids</taxon>
        <taxon>campanulids</taxon>
        <taxon>Asterales</taxon>
        <taxon>Asteraceae</taxon>
        <taxon>Asteroideae</taxon>
        <taxon>Anthemideae</taxon>
        <taxon>Anthemidinae</taxon>
        <taxon>Tanacetum</taxon>
    </lineage>
</organism>
<gene>
    <name evidence="2" type="ORF">Tco_1111327</name>
</gene>
<feature type="non-terminal residue" evidence="2">
    <location>
        <position position="1"/>
    </location>
</feature>
<proteinExistence type="predicted"/>
<keyword evidence="3" id="KW-1185">Reference proteome</keyword>
<name>A0ABQ5INZ9_9ASTR</name>
<feature type="transmembrane region" description="Helical" evidence="1">
    <location>
        <begin position="176"/>
        <end position="209"/>
    </location>
</feature>
<dbReference type="EMBL" id="BQNB010020920">
    <property type="protein sequence ID" value="GJU00989.1"/>
    <property type="molecule type" value="Genomic_DNA"/>
</dbReference>
<protein>
    <submittedName>
        <fullName evidence="2">Uncharacterized protein</fullName>
    </submittedName>
</protein>
<dbReference type="Proteomes" id="UP001151760">
    <property type="component" value="Unassembled WGS sequence"/>
</dbReference>
<evidence type="ECO:0000313" key="2">
    <source>
        <dbReference type="EMBL" id="GJU00989.1"/>
    </source>
</evidence>
<accession>A0ABQ5INZ9</accession>
<evidence type="ECO:0000313" key="3">
    <source>
        <dbReference type="Proteomes" id="UP001151760"/>
    </source>
</evidence>
<reference evidence="2" key="1">
    <citation type="journal article" date="2022" name="Int. J. Mol. Sci.">
        <title>Draft Genome of Tanacetum Coccineum: Genomic Comparison of Closely Related Tanacetum-Family Plants.</title>
        <authorList>
            <person name="Yamashiro T."/>
            <person name="Shiraishi A."/>
            <person name="Nakayama K."/>
            <person name="Satake H."/>
        </authorList>
    </citation>
    <scope>NUCLEOTIDE SEQUENCE</scope>
</reference>
<keyword evidence="1" id="KW-1133">Transmembrane helix</keyword>
<keyword evidence="1" id="KW-0472">Membrane</keyword>
<sequence>FDVNVGMDWLSKRKFAKVCHEKVVRIPLEGDEILRVHGERTQGVVKTLKNAKVDELKLSDISVVQDFIDVFPEDLSMTTGMTRLFEILERIGLVADRLRLPEELSCIKVDKTLRFVEEPVENSDREVKRLKCSRMVVVKAKLLAVRYLVKVSWNSKCNFELTWVWEDYLKDKYPRLIVWLVKLLVLTYVSVAMNGLCVIGVYACLYVFMWDM</sequence>
<reference evidence="2" key="2">
    <citation type="submission" date="2022-01" db="EMBL/GenBank/DDBJ databases">
        <authorList>
            <person name="Yamashiro T."/>
            <person name="Shiraishi A."/>
            <person name="Satake H."/>
            <person name="Nakayama K."/>
        </authorList>
    </citation>
    <scope>NUCLEOTIDE SEQUENCE</scope>
</reference>
<comment type="caution">
    <text evidence="2">The sequence shown here is derived from an EMBL/GenBank/DDBJ whole genome shotgun (WGS) entry which is preliminary data.</text>
</comment>
<evidence type="ECO:0000256" key="1">
    <source>
        <dbReference type="SAM" id="Phobius"/>
    </source>
</evidence>
<keyword evidence="1" id="KW-0812">Transmembrane</keyword>